<feature type="region of interest" description="Disordered" evidence="2">
    <location>
        <begin position="1"/>
        <end position="31"/>
    </location>
</feature>
<dbReference type="Gene3D" id="3.30.565.10">
    <property type="entry name" value="Histidine kinase-like ATPase, C-terminal domain"/>
    <property type="match status" value="1"/>
</dbReference>
<feature type="domain" description="Histidine kinase/HSP90-like ATPase" evidence="3">
    <location>
        <begin position="75"/>
        <end position="188"/>
    </location>
</feature>
<proteinExistence type="predicted"/>
<evidence type="ECO:0000256" key="1">
    <source>
        <dbReference type="ARBA" id="ARBA00022527"/>
    </source>
</evidence>
<dbReference type="PANTHER" id="PTHR35526">
    <property type="entry name" value="ANTI-SIGMA-F FACTOR RSBW-RELATED"/>
    <property type="match status" value="1"/>
</dbReference>
<name>A0A2A2DAL8_9ACTN</name>
<keyword evidence="1" id="KW-0418">Kinase</keyword>
<dbReference type="InterPro" id="IPR003594">
    <property type="entry name" value="HATPase_dom"/>
</dbReference>
<evidence type="ECO:0000313" key="5">
    <source>
        <dbReference type="Proteomes" id="UP000218944"/>
    </source>
</evidence>
<dbReference type="EMBL" id="NSJV01000232">
    <property type="protein sequence ID" value="PAU48575.1"/>
    <property type="molecule type" value="Genomic_DNA"/>
</dbReference>
<dbReference type="AlphaFoldDB" id="A0A2A2DAL8"/>
<dbReference type="InterPro" id="IPR050267">
    <property type="entry name" value="Anti-sigma-factor_SerPK"/>
</dbReference>
<feature type="compositionally biased region" description="Low complexity" evidence="2">
    <location>
        <begin position="11"/>
        <end position="25"/>
    </location>
</feature>
<dbReference type="Pfam" id="PF13581">
    <property type="entry name" value="HATPase_c_2"/>
    <property type="match status" value="1"/>
</dbReference>
<organism evidence="4 5">
    <name type="scientific">Streptomyces albireticuli</name>
    <dbReference type="NCBI Taxonomy" id="1940"/>
    <lineage>
        <taxon>Bacteria</taxon>
        <taxon>Bacillati</taxon>
        <taxon>Actinomycetota</taxon>
        <taxon>Actinomycetes</taxon>
        <taxon>Kitasatosporales</taxon>
        <taxon>Streptomycetaceae</taxon>
        <taxon>Streptomyces</taxon>
    </lineage>
</organism>
<comment type="caution">
    <text evidence="4">The sequence shown here is derived from an EMBL/GenBank/DDBJ whole genome shotgun (WGS) entry which is preliminary data.</text>
</comment>
<gene>
    <name evidence="4" type="ORF">CK936_12620</name>
</gene>
<evidence type="ECO:0000256" key="2">
    <source>
        <dbReference type="SAM" id="MobiDB-lite"/>
    </source>
</evidence>
<protein>
    <recommendedName>
        <fullName evidence="3">Histidine kinase/HSP90-like ATPase domain-containing protein</fullName>
    </recommendedName>
</protein>
<accession>A0A2A2DAL8</accession>
<dbReference type="CDD" id="cd16936">
    <property type="entry name" value="HATPase_RsbW-like"/>
    <property type="match status" value="1"/>
</dbReference>
<evidence type="ECO:0000313" key="4">
    <source>
        <dbReference type="EMBL" id="PAU48575.1"/>
    </source>
</evidence>
<keyword evidence="1" id="KW-0723">Serine/threonine-protein kinase</keyword>
<sequence>MPAISRDTVSTAPAVGAVPTGAPEPVADRLVPPRRPVSPWGPGIPLCMHSPPGRARLHAPHLPSVPGHPSGSVSLPATTGSVSAARGFATRLLAEWGLDELADDTALLLSEIVTNAVVHVPGTAGIELLLTRGQGHLVAQVTDAGGRLPRCGEADPDSENGRGMWLVEQIAARWGHHASGNGKTVWFTLPLP</sequence>
<dbReference type="InterPro" id="IPR036890">
    <property type="entry name" value="HATPase_C_sf"/>
</dbReference>
<dbReference type="Proteomes" id="UP000218944">
    <property type="component" value="Unassembled WGS sequence"/>
</dbReference>
<keyword evidence="5" id="KW-1185">Reference proteome</keyword>
<dbReference type="PANTHER" id="PTHR35526:SF3">
    <property type="entry name" value="ANTI-SIGMA-F FACTOR RSBW"/>
    <property type="match status" value="1"/>
</dbReference>
<keyword evidence="1" id="KW-0808">Transferase</keyword>
<dbReference type="SUPFAM" id="SSF55874">
    <property type="entry name" value="ATPase domain of HSP90 chaperone/DNA topoisomerase II/histidine kinase"/>
    <property type="match status" value="1"/>
</dbReference>
<dbReference type="GO" id="GO:0004674">
    <property type="term" value="F:protein serine/threonine kinase activity"/>
    <property type="evidence" value="ECO:0007669"/>
    <property type="project" value="UniProtKB-KW"/>
</dbReference>
<reference evidence="4 5" key="1">
    <citation type="submission" date="2017-08" db="EMBL/GenBank/DDBJ databases">
        <title>Genome sequence of Streptomyces albireticuli NRRL B-1670.</title>
        <authorList>
            <person name="Graham D.E."/>
            <person name="Mahan K.M."/>
            <person name="Klingeman D.M."/>
            <person name="Hettich R.L."/>
            <person name="Parry R.J."/>
            <person name="Spain J.C."/>
        </authorList>
    </citation>
    <scope>NUCLEOTIDE SEQUENCE [LARGE SCALE GENOMIC DNA]</scope>
    <source>
        <strain evidence="4 5">NRRL B-1670</strain>
    </source>
</reference>
<evidence type="ECO:0000259" key="3">
    <source>
        <dbReference type="Pfam" id="PF13581"/>
    </source>
</evidence>